<evidence type="ECO:0000256" key="1">
    <source>
        <dbReference type="ARBA" id="ARBA00010587"/>
    </source>
</evidence>
<dbReference type="GO" id="GO:0046872">
    <property type="term" value="F:metal ion binding"/>
    <property type="evidence" value="ECO:0007669"/>
    <property type="project" value="UniProtKB-KW"/>
</dbReference>
<dbReference type="Pfam" id="PF01814">
    <property type="entry name" value="Hemerythrin"/>
    <property type="match status" value="1"/>
</dbReference>
<accession>A0A7C9QTT9</accession>
<evidence type="ECO:0000313" key="6">
    <source>
        <dbReference type="EMBL" id="NFV80480.1"/>
    </source>
</evidence>
<evidence type="ECO:0000313" key="7">
    <source>
        <dbReference type="Proteomes" id="UP000480684"/>
    </source>
</evidence>
<dbReference type="PANTHER" id="PTHR37164">
    <property type="entry name" value="BACTERIOHEMERYTHRIN"/>
    <property type="match status" value="1"/>
</dbReference>
<keyword evidence="2" id="KW-0561">Oxygen transport</keyword>
<evidence type="ECO:0000256" key="4">
    <source>
        <dbReference type="ARBA" id="ARBA00023004"/>
    </source>
</evidence>
<keyword evidence="3" id="KW-0479">Metal-binding</keyword>
<gene>
    <name evidence="6" type="ORF">G4223_10205</name>
</gene>
<evidence type="ECO:0000259" key="5">
    <source>
        <dbReference type="Pfam" id="PF01814"/>
    </source>
</evidence>
<evidence type="ECO:0000256" key="3">
    <source>
        <dbReference type="ARBA" id="ARBA00022723"/>
    </source>
</evidence>
<dbReference type="InterPro" id="IPR035938">
    <property type="entry name" value="Hemerythrin-like_sf"/>
</dbReference>
<dbReference type="InterPro" id="IPR050669">
    <property type="entry name" value="Hemerythrin"/>
</dbReference>
<dbReference type="SUPFAM" id="SSF47188">
    <property type="entry name" value="Hemerythrin-like"/>
    <property type="match status" value="1"/>
</dbReference>
<dbReference type="EMBL" id="JAAIYP010000037">
    <property type="protein sequence ID" value="NFV80480.1"/>
    <property type="molecule type" value="Genomic_DNA"/>
</dbReference>
<name>A0A7C9QTT9_9PROT</name>
<feature type="domain" description="Hemerythrin-like" evidence="5">
    <location>
        <begin position="15"/>
        <end position="131"/>
    </location>
</feature>
<dbReference type="NCBIfam" id="NF033749">
    <property type="entry name" value="bact_hemeryth"/>
    <property type="match status" value="1"/>
</dbReference>
<reference evidence="6 7" key="1">
    <citation type="submission" date="2020-02" db="EMBL/GenBank/DDBJ databases">
        <authorList>
            <person name="Dziuba M."/>
            <person name="Kuznetsov B."/>
            <person name="Mardanov A."/>
            <person name="Ravin N."/>
            <person name="Grouzdev D."/>
        </authorList>
    </citation>
    <scope>NUCLEOTIDE SEQUENCE [LARGE SCALE GENOMIC DNA]</scope>
    <source>
        <strain evidence="6 7">SpK</strain>
    </source>
</reference>
<protein>
    <submittedName>
        <fullName evidence="6">Hemerythrin family protein</fullName>
    </submittedName>
</protein>
<dbReference type="InterPro" id="IPR012312">
    <property type="entry name" value="Hemerythrin-like"/>
</dbReference>
<organism evidence="6 7">
    <name type="scientific">Magnetospirillum aberrantis SpK</name>
    <dbReference type="NCBI Taxonomy" id="908842"/>
    <lineage>
        <taxon>Bacteria</taxon>
        <taxon>Pseudomonadati</taxon>
        <taxon>Pseudomonadota</taxon>
        <taxon>Alphaproteobacteria</taxon>
        <taxon>Rhodospirillales</taxon>
        <taxon>Rhodospirillaceae</taxon>
        <taxon>Magnetospirillum</taxon>
    </lineage>
</organism>
<sequence length="135" mass="15236">MTSTPRWTPDLSVGHKELDGHHQTLFNLLARLDHGLETGQGTGWAQAMGQELTAYADYHFQAEEALLEAADYPFLQFHRASHQAIALRMHALVAQLAGPTLDQAVRDLRDFVADWLAHHIEIEDFEYKPYLDGNA</sequence>
<dbReference type="PROSITE" id="PS00550">
    <property type="entry name" value="HEMERYTHRINS"/>
    <property type="match status" value="1"/>
</dbReference>
<dbReference type="GO" id="GO:0005344">
    <property type="term" value="F:oxygen carrier activity"/>
    <property type="evidence" value="ECO:0007669"/>
    <property type="project" value="UniProtKB-KW"/>
</dbReference>
<dbReference type="Gene3D" id="1.20.120.50">
    <property type="entry name" value="Hemerythrin-like"/>
    <property type="match status" value="1"/>
</dbReference>
<proteinExistence type="inferred from homology"/>
<dbReference type="Proteomes" id="UP000480684">
    <property type="component" value="Unassembled WGS sequence"/>
</dbReference>
<dbReference type="InterPro" id="IPR016131">
    <property type="entry name" value="Haemerythrin_Fe_BS"/>
</dbReference>
<keyword evidence="2" id="KW-0813">Transport</keyword>
<dbReference type="PANTHER" id="PTHR37164:SF1">
    <property type="entry name" value="BACTERIOHEMERYTHRIN"/>
    <property type="match status" value="1"/>
</dbReference>
<dbReference type="NCBIfam" id="TIGR02481">
    <property type="entry name" value="hemeryth_dom"/>
    <property type="match status" value="1"/>
</dbReference>
<comment type="similarity">
    <text evidence="1">Belongs to the hemerythrin family.</text>
</comment>
<dbReference type="AlphaFoldDB" id="A0A7C9QTT9"/>
<dbReference type="InterPro" id="IPR012827">
    <property type="entry name" value="Hemerythrin_metal-bd"/>
</dbReference>
<dbReference type="RefSeq" id="WP_163678814.1">
    <property type="nucleotide sequence ID" value="NZ_JAAIYP010000037.1"/>
</dbReference>
<evidence type="ECO:0000256" key="2">
    <source>
        <dbReference type="ARBA" id="ARBA00022621"/>
    </source>
</evidence>
<keyword evidence="7" id="KW-1185">Reference proteome</keyword>
<dbReference type="CDD" id="cd12107">
    <property type="entry name" value="Hemerythrin"/>
    <property type="match status" value="1"/>
</dbReference>
<comment type="caution">
    <text evidence="6">The sequence shown here is derived from an EMBL/GenBank/DDBJ whole genome shotgun (WGS) entry which is preliminary data.</text>
</comment>
<keyword evidence="4" id="KW-0408">Iron</keyword>